<reference evidence="1" key="1">
    <citation type="submission" date="2014-09" db="EMBL/GenBank/DDBJ databases">
        <authorList>
            <person name="Magalhaes I.L.F."/>
            <person name="Oliveira U."/>
            <person name="Santos F.R."/>
            <person name="Vidigal T.H.D.A."/>
            <person name="Brescovit A.D."/>
            <person name="Santos A.J."/>
        </authorList>
    </citation>
    <scope>NUCLEOTIDE SEQUENCE</scope>
    <source>
        <tissue evidence="1">Shoot tissue taken approximately 20 cm above the soil surface</tissue>
    </source>
</reference>
<accession>A0A0A8YZR7</accession>
<proteinExistence type="predicted"/>
<name>A0A0A8YZR7_ARUDO</name>
<evidence type="ECO:0000313" key="1">
    <source>
        <dbReference type="EMBL" id="JAD32056.1"/>
    </source>
</evidence>
<dbReference type="EMBL" id="GBRH01265839">
    <property type="protein sequence ID" value="JAD32056.1"/>
    <property type="molecule type" value="Transcribed_RNA"/>
</dbReference>
<sequence length="49" mass="5693">MHSVHNQSILLQQESQSCGIAAVDLMTVHHYDVIRCVDYCHMIFECLSW</sequence>
<reference evidence="1" key="2">
    <citation type="journal article" date="2015" name="Data Brief">
        <title>Shoot transcriptome of the giant reed, Arundo donax.</title>
        <authorList>
            <person name="Barrero R.A."/>
            <person name="Guerrero F.D."/>
            <person name="Moolhuijzen P."/>
            <person name="Goolsby J.A."/>
            <person name="Tidwell J."/>
            <person name="Bellgard S.E."/>
            <person name="Bellgard M.I."/>
        </authorList>
    </citation>
    <scope>NUCLEOTIDE SEQUENCE</scope>
    <source>
        <tissue evidence="1">Shoot tissue taken approximately 20 cm above the soil surface</tissue>
    </source>
</reference>
<protein>
    <submittedName>
        <fullName evidence="1">Uncharacterized protein</fullName>
    </submittedName>
</protein>
<organism evidence="1">
    <name type="scientific">Arundo donax</name>
    <name type="common">Giant reed</name>
    <name type="synonym">Donax arundinaceus</name>
    <dbReference type="NCBI Taxonomy" id="35708"/>
    <lineage>
        <taxon>Eukaryota</taxon>
        <taxon>Viridiplantae</taxon>
        <taxon>Streptophyta</taxon>
        <taxon>Embryophyta</taxon>
        <taxon>Tracheophyta</taxon>
        <taxon>Spermatophyta</taxon>
        <taxon>Magnoliopsida</taxon>
        <taxon>Liliopsida</taxon>
        <taxon>Poales</taxon>
        <taxon>Poaceae</taxon>
        <taxon>PACMAD clade</taxon>
        <taxon>Arundinoideae</taxon>
        <taxon>Arundineae</taxon>
        <taxon>Arundo</taxon>
    </lineage>
</organism>
<dbReference type="AlphaFoldDB" id="A0A0A8YZR7"/>